<protein>
    <submittedName>
        <fullName evidence="1">Uncharacterized protein</fullName>
    </submittedName>
</protein>
<evidence type="ECO:0000313" key="2">
    <source>
        <dbReference type="Proteomes" id="UP000593560"/>
    </source>
</evidence>
<dbReference type="EMBL" id="JABFAD010319776">
    <property type="protein sequence ID" value="MBA0818676.1"/>
    <property type="molecule type" value="Genomic_DNA"/>
</dbReference>
<reference evidence="1 2" key="1">
    <citation type="journal article" date="2019" name="Genome Biol. Evol.">
        <title>Insights into the evolution of the New World diploid cottons (Gossypium, subgenus Houzingenia) based on genome sequencing.</title>
        <authorList>
            <person name="Grover C.E."/>
            <person name="Arick M.A. 2nd"/>
            <person name="Thrash A."/>
            <person name="Conover J.L."/>
            <person name="Sanders W.S."/>
            <person name="Peterson D.G."/>
            <person name="Frelichowski J.E."/>
            <person name="Scheffler J.A."/>
            <person name="Scheffler B.E."/>
            <person name="Wendel J.F."/>
        </authorList>
    </citation>
    <scope>NUCLEOTIDE SEQUENCE [LARGE SCALE GENOMIC DNA]</scope>
    <source>
        <strain evidence="1">0</strain>
        <tissue evidence="1">Leaf</tissue>
    </source>
</reference>
<name>A0A7J9I970_9ROSI</name>
<comment type="caution">
    <text evidence="1">The sequence shown here is derived from an EMBL/GenBank/DDBJ whole genome shotgun (WGS) entry which is preliminary data.</text>
</comment>
<dbReference type="AlphaFoldDB" id="A0A7J9I970"/>
<evidence type="ECO:0000313" key="1">
    <source>
        <dbReference type="EMBL" id="MBA0818676.1"/>
    </source>
</evidence>
<keyword evidence="2" id="KW-1185">Reference proteome</keyword>
<organism evidence="1 2">
    <name type="scientific">Gossypium harknessii</name>
    <dbReference type="NCBI Taxonomy" id="34285"/>
    <lineage>
        <taxon>Eukaryota</taxon>
        <taxon>Viridiplantae</taxon>
        <taxon>Streptophyta</taxon>
        <taxon>Embryophyta</taxon>
        <taxon>Tracheophyta</taxon>
        <taxon>Spermatophyta</taxon>
        <taxon>Magnoliopsida</taxon>
        <taxon>eudicotyledons</taxon>
        <taxon>Gunneridae</taxon>
        <taxon>Pentapetalae</taxon>
        <taxon>rosids</taxon>
        <taxon>malvids</taxon>
        <taxon>Malvales</taxon>
        <taxon>Malvaceae</taxon>
        <taxon>Malvoideae</taxon>
        <taxon>Gossypium</taxon>
    </lineage>
</organism>
<gene>
    <name evidence="1" type="ORF">Gohar_025678</name>
</gene>
<accession>A0A7J9I970</accession>
<dbReference type="Proteomes" id="UP000593560">
    <property type="component" value="Unassembled WGS sequence"/>
</dbReference>
<sequence length="87" mass="9615">MCGSPKKIVRVLSAKRQGKVECGGVLRDKEVVALDTVGSETVEIWAIKLPWKWIDRCVHFTLVYRQGNGMVAASAITGVRRSVLFKA</sequence>
<proteinExistence type="predicted"/>